<dbReference type="EMBL" id="JAEEGC010000112">
    <property type="protein sequence ID" value="MBV7275147.1"/>
    <property type="molecule type" value="Genomic_DNA"/>
</dbReference>
<evidence type="ECO:0000313" key="1">
    <source>
        <dbReference type="EMBL" id="MBV7275147.1"/>
    </source>
</evidence>
<evidence type="ECO:0000313" key="2">
    <source>
        <dbReference type="Proteomes" id="UP000694308"/>
    </source>
</evidence>
<organism evidence="1 2">
    <name type="scientific">Clostridium thailandense</name>
    <dbReference type="NCBI Taxonomy" id="2794346"/>
    <lineage>
        <taxon>Bacteria</taxon>
        <taxon>Bacillati</taxon>
        <taxon>Bacillota</taxon>
        <taxon>Clostridia</taxon>
        <taxon>Eubacteriales</taxon>
        <taxon>Clostridiaceae</taxon>
        <taxon>Clostridium</taxon>
    </lineage>
</organism>
<dbReference type="RefSeq" id="WP_218322202.1">
    <property type="nucleotide sequence ID" value="NZ_JAEEGC010000112.1"/>
</dbReference>
<gene>
    <name evidence="1" type="ORF">I6U48_19795</name>
</gene>
<dbReference type="AlphaFoldDB" id="A0A949TRC3"/>
<name>A0A949TRC3_9CLOT</name>
<sequence>MTKLEFIKKIEEICLAENCNISNAIDIVMRENRITNEEFIALFCKGKSNIDDSIGNMSNI</sequence>
<accession>A0A949TRC3</accession>
<comment type="caution">
    <text evidence="1">The sequence shown here is derived from an EMBL/GenBank/DDBJ whole genome shotgun (WGS) entry which is preliminary data.</text>
</comment>
<proteinExistence type="predicted"/>
<dbReference type="Proteomes" id="UP000694308">
    <property type="component" value="Unassembled WGS sequence"/>
</dbReference>
<keyword evidence="2" id="KW-1185">Reference proteome</keyword>
<protein>
    <submittedName>
        <fullName evidence="1">Uncharacterized protein</fullName>
    </submittedName>
</protein>
<reference evidence="1" key="1">
    <citation type="submission" date="2020-12" db="EMBL/GenBank/DDBJ databases">
        <title>Clostridium thailandense sp. nov., a novel acetogenic bacterium isolated from peat land soil in Thailand.</title>
        <authorList>
            <person name="Chaikitkaew S."/>
            <person name="Birkeland N.K."/>
        </authorList>
    </citation>
    <scope>NUCLEOTIDE SEQUENCE</scope>
    <source>
        <strain evidence="1">PL3</strain>
    </source>
</reference>